<accession>A0ABW6HSU8</accession>
<organism evidence="1 2">
    <name type="scientific">Flavobacterium xylosi</name>
    <dbReference type="NCBI Taxonomy" id="3230415"/>
    <lineage>
        <taxon>Bacteria</taxon>
        <taxon>Pseudomonadati</taxon>
        <taxon>Bacteroidota</taxon>
        <taxon>Flavobacteriia</taxon>
        <taxon>Flavobacteriales</taxon>
        <taxon>Flavobacteriaceae</taxon>
        <taxon>Flavobacterium</taxon>
    </lineage>
</organism>
<keyword evidence="2" id="KW-1185">Reference proteome</keyword>
<protein>
    <submittedName>
        <fullName evidence="1">Uncharacterized protein</fullName>
    </submittedName>
</protein>
<reference evidence="1 2" key="1">
    <citation type="submission" date="2024-06" db="EMBL/GenBank/DDBJ databases">
        <title>Flavobacterium spp. isolated from glacier.</title>
        <authorList>
            <person name="Han D."/>
        </authorList>
    </citation>
    <scope>NUCLEOTIDE SEQUENCE [LARGE SCALE GENOMIC DNA]</scope>
    <source>
        <strain evidence="1 2">LS2P90</strain>
    </source>
</reference>
<sequence length="186" mass="20209">MSIFSATIIEAGKQGVKELGKAISEGVKEGIKGGADKLSEGIKEKYLQKETAPVNEISENIPSDLKEISNEVAEVEQAIDFQPEAILENADGIKVNLTSIQGKLNDFVKGFNDNLANNASTGEHVDHILDKGLDIGNDINTYVKDIKERLSQAGIDVDKILEKINSVENYSDLDDAELDESDFDGE</sequence>
<proteinExistence type="predicted"/>
<evidence type="ECO:0000313" key="1">
    <source>
        <dbReference type="EMBL" id="MFE3867019.1"/>
    </source>
</evidence>
<name>A0ABW6HSU8_9FLAO</name>
<comment type="caution">
    <text evidence="1">The sequence shown here is derived from an EMBL/GenBank/DDBJ whole genome shotgun (WGS) entry which is preliminary data.</text>
</comment>
<dbReference type="EMBL" id="JBHZPZ010000003">
    <property type="protein sequence ID" value="MFE3867019.1"/>
    <property type="molecule type" value="Genomic_DNA"/>
</dbReference>
<dbReference type="Proteomes" id="UP001600109">
    <property type="component" value="Unassembled WGS sequence"/>
</dbReference>
<dbReference type="RefSeq" id="WP_379853669.1">
    <property type="nucleotide sequence ID" value="NZ_JBHZPZ010000003.1"/>
</dbReference>
<gene>
    <name evidence="1" type="ORF">ACFX5E_02905</name>
</gene>
<evidence type="ECO:0000313" key="2">
    <source>
        <dbReference type="Proteomes" id="UP001600109"/>
    </source>
</evidence>